<feature type="region of interest" description="Disordered" evidence="1">
    <location>
        <begin position="92"/>
        <end position="121"/>
    </location>
</feature>
<feature type="compositionally biased region" description="Low complexity" evidence="1">
    <location>
        <begin position="106"/>
        <end position="117"/>
    </location>
</feature>
<accession>A0A8K0JQK4</accession>
<dbReference type="EMBL" id="JABELV010000070">
    <property type="protein sequence ID" value="KAG7532243.1"/>
    <property type="molecule type" value="Genomic_DNA"/>
</dbReference>
<proteinExistence type="predicted"/>
<sequence length="613" mass="68004">MPAPPGEASRNAMVVNTEVDYRDEDVLTQTDIGHGAGGSSNGSKARAKEQRERLDLLTQRTQLQIKLERIEKTNQILSRQNTYLSSLLPRHHQQHLTLESDHDDPSSSSKSTSSLKPAPAPTITQLQVEIVDLKRENNALRYTFFGETPSVNAAHLKDSEGPQSVGQRVKQQEEPVPTPVALPTVEQGLKIAGQPPTSLATPKPNPNSRVDLRAVLQRVKDLYAENIELAGLLVGESSSGSGKEDNREEGRWAEVVRESRVMISSLDADLETHSQEIVSLRSRVKERSIHVQVKVQHHGGAGPIAGCLPRDLARGIGTDRHPHGTRLIAEILGLIDAETPVPVDPLVHVDEPLRGPKEPDARSILVRQQFLRLDPMLVVRIGELRMGSRETKIYLETRSSRLPQTQNRVQLLLQGVSVSWVQVPDLHLESCYRLPRAEKIEIHLRVLVLQDTVVRVTGAAIVAIKGREAGEEVGAVVRVPLDGMKSGMVAIGPGKDSHKGDGGRRIDIDLNLEDGRVSTKGWMRLYRKDETDEGGEDDIPGLDVEETEMFGDEDQTRNDILTIMPLYEDDMTITRYYSHSGLKRLHSVRSAHGHRQIRIKQHWMSLPPSSIPV</sequence>
<organism evidence="2 3">
    <name type="scientific">Filobasidium floriforme</name>
    <dbReference type="NCBI Taxonomy" id="5210"/>
    <lineage>
        <taxon>Eukaryota</taxon>
        <taxon>Fungi</taxon>
        <taxon>Dikarya</taxon>
        <taxon>Basidiomycota</taxon>
        <taxon>Agaricomycotina</taxon>
        <taxon>Tremellomycetes</taxon>
        <taxon>Filobasidiales</taxon>
        <taxon>Filobasidiaceae</taxon>
        <taxon>Filobasidium</taxon>
    </lineage>
</organism>
<name>A0A8K0JQK4_9TREE</name>
<comment type="caution">
    <text evidence="2">The sequence shown here is derived from an EMBL/GenBank/DDBJ whole genome shotgun (WGS) entry which is preliminary data.</text>
</comment>
<protein>
    <submittedName>
        <fullName evidence="2">Uncharacterized protein</fullName>
    </submittedName>
</protein>
<reference evidence="2" key="1">
    <citation type="submission" date="2020-04" db="EMBL/GenBank/DDBJ databases">
        <title>Analysis of mating type loci in Filobasidium floriforme.</title>
        <authorList>
            <person name="Nowrousian M."/>
        </authorList>
    </citation>
    <scope>NUCLEOTIDE SEQUENCE</scope>
    <source>
        <strain evidence="2">CBS 6242</strain>
    </source>
</reference>
<dbReference type="AlphaFoldDB" id="A0A8K0JQK4"/>
<evidence type="ECO:0000313" key="3">
    <source>
        <dbReference type="Proteomes" id="UP000812966"/>
    </source>
</evidence>
<evidence type="ECO:0000256" key="1">
    <source>
        <dbReference type="SAM" id="MobiDB-lite"/>
    </source>
</evidence>
<dbReference type="Proteomes" id="UP000812966">
    <property type="component" value="Unassembled WGS sequence"/>
</dbReference>
<feature type="region of interest" description="Disordered" evidence="1">
    <location>
        <begin position="1"/>
        <end position="51"/>
    </location>
</feature>
<gene>
    <name evidence="2" type="ORF">FFLO_03711</name>
</gene>
<keyword evidence="3" id="KW-1185">Reference proteome</keyword>
<evidence type="ECO:0000313" key="2">
    <source>
        <dbReference type="EMBL" id="KAG7532243.1"/>
    </source>
</evidence>